<evidence type="ECO:0000313" key="2">
    <source>
        <dbReference type="EMBL" id="GEK20274.1"/>
    </source>
</evidence>
<feature type="transmembrane region" description="Helical" evidence="1">
    <location>
        <begin position="101"/>
        <end position="120"/>
    </location>
</feature>
<protein>
    <submittedName>
        <fullName evidence="2">Uncharacterized protein</fullName>
    </submittedName>
</protein>
<reference evidence="2 3" key="1">
    <citation type="submission" date="2019-07" db="EMBL/GenBank/DDBJ databases">
        <title>Whole genome shotgun sequence of Cellulomonas xylanilytica NBRC 101102.</title>
        <authorList>
            <person name="Hosoyama A."/>
            <person name="Uohara A."/>
            <person name="Ohji S."/>
            <person name="Ichikawa N."/>
        </authorList>
    </citation>
    <scope>NUCLEOTIDE SEQUENCE [LARGE SCALE GENOMIC DNA]</scope>
    <source>
        <strain evidence="2 3">NBRC 101102</strain>
    </source>
</reference>
<proteinExistence type="predicted"/>
<dbReference type="EMBL" id="BJUB01000002">
    <property type="protein sequence ID" value="GEK20274.1"/>
    <property type="molecule type" value="Genomic_DNA"/>
</dbReference>
<evidence type="ECO:0000256" key="1">
    <source>
        <dbReference type="SAM" id="Phobius"/>
    </source>
</evidence>
<accession>A0A510V040</accession>
<feature type="transmembrane region" description="Helical" evidence="1">
    <location>
        <begin position="234"/>
        <end position="255"/>
    </location>
</feature>
<feature type="transmembrane region" description="Helical" evidence="1">
    <location>
        <begin position="189"/>
        <end position="214"/>
    </location>
</feature>
<keyword evidence="1" id="KW-0812">Transmembrane</keyword>
<evidence type="ECO:0000313" key="3">
    <source>
        <dbReference type="Proteomes" id="UP000321118"/>
    </source>
</evidence>
<feature type="transmembrane region" description="Helical" evidence="1">
    <location>
        <begin position="132"/>
        <end position="150"/>
    </location>
</feature>
<dbReference type="Proteomes" id="UP000321118">
    <property type="component" value="Unassembled WGS sequence"/>
</dbReference>
<keyword evidence="1" id="KW-1133">Transmembrane helix</keyword>
<keyword evidence="1" id="KW-0472">Membrane</keyword>
<dbReference type="RefSeq" id="WP_146925764.1">
    <property type="nucleotide sequence ID" value="NZ_BJUB01000002.1"/>
</dbReference>
<feature type="transmembrane region" description="Helical" evidence="1">
    <location>
        <begin position="283"/>
        <end position="299"/>
    </location>
</feature>
<gene>
    <name evidence="2" type="ORF">CXY01_07940</name>
</gene>
<sequence>MTTIDPRFERSVRRWLRAYPRRWRLRRSDEVVALLADLAAPGATRVDLRTAAGLVRSGWATRARTRPPLRHALAYRLLDRRVPTRYRGWVRDDLEGANAPVRVLVTVAVTYAVISVLLPLVTGERPRPPSSLTGAVLMGMATGLLSRGPWQFRKQARKHLVAEPGEELTSDSLLFGMVMRDRLTARGTVGTGVVAVAAVGLAAVAACLLAPTRLATGACGQGCVETVSRTRDGVSPALLAVLAAALVVGVLASVLSRRRLRRLVPLRPAQHARRLIRPNSRHALLVGMISAYFFGLAWVEGTGRADLFLCVGVAVAALLVLPALLVAWRAARSGPDDLALVDVLTIARTGRLRAVDTYREGLVPALVPTD</sequence>
<comment type="caution">
    <text evidence="2">The sequence shown here is derived from an EMBL/GenBank/DDBJ whole genome shotgun (WGS) entry which is preliminary data.</text>
</comment>
<dbReference type="AlphaFoldDB" id="A0A510V040"/>
<keyword evidence="3" id="KW-1185">Reference proteome</keyword>
<feature type="transmembrane region" description="Helical" evidence="1">
    <location>
        <begin position="305"/>
        <end position="328"/>
    </location>
</feature>
<name>A0A510V040_9CELL</name>
<dbReference type="OrthoDB" id="4829762at2"/>
<organism evidence="2 3">
    <name type="scientific">Cellulomonas xylanilytica</name>
    <dbReference type="NCBI Taxonomy" id="233583"/>
    <lineage>
        <taxon>Bacteria</taxon>
        <taxon>Bacillati</taxon>
        <taxon>Actinomycetota</taxon>
        <taxon>Actinomycetes</taxon>
        <taxon>Micrococcales</taxon>
        <taxon>Cellulomonadaceae</taxon>
        <taxon>Cellulomonas</taxon>
    </lineage>
</organism>